<feature type="signal peptide" evidence="1">
    <location>
        <begin position="1"/>
        <end position="20"/>
    </location>
</feature>
<evidence type="ECO:0000313" key="3">
    <source>
        <dbReference type="Proteomes" id="UP000620156"/>
    </source>
</evidence>
<keyword evidence="1" id="KW-0732">Signal</keyword>
<keyword evidence="3" id="KW-1185">Reference proteome</keyword>
<organism evidence="2 3">
    <name type="scientific">Streptomyces ruber</name>
    <dbReference type="NCBI Taxonomy" id="83378"/>
    <lineage>
        <taxon>Bacteria</taxon>
        <taxon>Bacillati</taxon>
        <taxon>Actinomycetota</taxon>
        <taxon>Actinomycetes</taxon>
        <taxon>Kitasatosporales</taxon>
        <taxon>Streptomycetaceae</taxon>
        <taxon>Streptomyces</taxon>
    </lineage>
</organism>
<name>A0A918EWR8_9ACTN</name>
<dbReference type="EMBL" id="BMQK01000020">
    <property type="protein sequence ID" value="GGQ83277.1"/>
    <property type="molecule type" value="Genomic_DNA"/>
</dbReference>
<dbReference type="Proteomes" id="UP000620156">
    <property type="component" value="Unassembled WGS sequence"/>
</dbReference>
<accession>A0A918EWR8</accession>
<feature type="chain" id="PRO_5038993987" evidence="1">
    <location>
        <begin position="21"/>
        <end position="162"/>
    </location>
</feature>
<comment type="caution">
    <text evidence="2">The sequence shown here is derived from an EMBL/GenBank/DDBJ whole genome shotgun (WGS) entry which is preliminary data.</text>
</comment>
<protein>
    <submittedName>
        <fullName evidence="2">Uncharacterized protein</fullName>
    </submittedName>
</protein>
<evidence type="ECO:0000313" key="2">
    <source>
        <dbReference type="EMBL" id="GGQ83277.1"/>
    </source>
</evidence>
<gene>
    <name evidence="2" type="ORF">GCM10010145_61230</name>
</gene>
<reference evidence="2" key="2">
    <citation type="submission" date="2020-09" db="EMBL/GenBank/DDBJ databases">
        <authorList>
            <person name="Sun Q."/>
            <person name="Ohkuma M."/>
        </authorList>
    </citation>
    <scope>NUCLEOTIDE SEQUENCE</scope>
    <source>
        <strain evidence="2">JCM 3131</strain>
    </source>
</reference>
<sequence>MLDQALLALASAAGVAVAQAAGTDAWRGFREQVAGLFGRGPAPDAAQAVAVERLDRTAVELERADAREAERVREQVAASWQTRFQDLLEDLDDAGRQQVAVELRDLVALADRASGGVSAGDEGIAIGGDAHIRAENQAAAAVKMGDVIFGNPPPPEREQRRS</sequence>
<proteinExistence type="predicted"/>
<evidence type="ECO:0000256" key="1">
    <source>
        <dbReference type="SAM" id="SignalP"/>
    </source>
</evidence>
<dbReference type="AlphaFoldDB" id="A0A918EWR8"/>
<reference evidence="2" key="1">
    <citation type="journal article" date="2014" name="Int. J. Syst. Evol. Microbiol.">
        <title>Complete genome sequence of Corynebacterium casei LMG S-19264T (=DSM 44701T), isolated from a smear-ripened cheese.</title>
        <authorList>
            <consortium name="US DOE Joint Genome Institute (JGI-PGF)"/>
            <person name="Walter F."/>
            <person name="Albersmeier A."/>
            <person name="Kalinowski J."/>
            <person name="Ruckert C."/>
        </authorList>
    </citation>
    <scope>NUCLEOTIDE SEQUENCE</scope>
    <source>
        <strain evidence="2">JCM 3131</strain>
    </source>
</reference>